<gene>
    <name evidence="5" type="ORF">B0A48_16682</name>
</gene>
<comment type="caution">
    <text evidence="5">The sequence shown here is derived from an EMBL/GenBank/DDBJ whole genome shotgun (WGS) entry which is preliminary data.</text>
</comment>
<dbReference type="InterPro" id="IPR019826">
    <property type="entry name" value="Carboxylesterase_B_AS"/>
</dbReference>
<dbReference type="Pfam" id="PF00135">
    <property type="entry name" value="COesterase"/>
    <property type="match status" value="2"/>
</dbReference>
<reference evidence="6" key="1">
    <citation type="submission" date="2017-03" db="EMBL/GenBank/DDBJ databases">
        <title>Genomes of endolithic fungi from Antarctica.</title>
        <authorList>
            <person name="Coleine C."/>
            <person name="Masonjones S."/>
            <person name="Stajich J.E."/>
        </authorList>
    </citation>
    <scope>NUCLEOTIDE SEQUENCE [LARGE SCALE GENOMIC DNA]</scope>
    <source>
        <strain evidence="6">CCFEE 5527</strain>
    </source>
</reference>
<keyword evidence="6" id="KW-1185">Reference proteome</keyword>
<dbReference type="PROSITE" id="PS00941">
    <property type="entry name" value="CARBOXYLESTERASE_B_2"/>
    <property type="match status" value="1"/>
</dbReference>
<dbReference type="EMBL" id="NAJO01000053">
    <property type="protein sequence ID" value="OQN97529.1"/>
    <property type="molecule type" value="Genomic_DNA"/>
</dbReference>
<dbReference type="Gene3D" id="3.40.50.1820">
    <property type="entry name" value="alpha/beta hydrolase"/>
    <property type="match status" value="2"/>
</dbReference>
<keyword evidence="2 3" id="KW-0378">Hydrolase</keyword>
<dbReference type="InterPro" id="IPR019819">
    <property type="entry name" value="Carboxylesterase_B_CS"/>
</dbReference>
<dbReference type="GO" id="GO:0016787">
    <property type="term" value="F:hydrolase activity"/>
    <property type="evidence" value="ECO:0007669"/>
    <property type="project" value="UniProtKB-KW"/>
</dbReference>
<evidence type="ECO:0000313" key="5">
    <source>
        <dbReference type="EMBL" id="OQN97529.1"/>
    </source>
</evidence>
<dbReference type="OrthoDB" id="408631at2759"/>
<dbReference type="STRING" id="1507870.A0A1V8SEM3"/>
<accession>A0A1V8SEM3</accession>
<dbReference type="InterPro" id="IPR029058">
    <property type="entry name" value="AB_hydrolase_fold"/>
</dbReference>
<dbReference type="EC" id="3.1.1.-" evidence="3"/>
<dbReference type="AlphaFoldDB" id="A0A1V8SEM3"/>
<proteinExistence type="inferred from homology"/>
<feature type="domain" description="Carboxylesterase type B" evidence="4">
    <location>
        <begin position="381"/>
        <end position="488"/>
    </location>
</feature>
<dbReference type="InParanoid" id="A0A1V8SEM3"/>
<evidence type="ECO:0000256" key="2">
    <source>
        <dbReference type="ARBA" id="ARBA00022801"/>
    </source>
</evidence>
<evidence type="ECO:0000256" key="3">
    <source>
        <dbReference type="RuleBase" id="RU361235"/>
    </source>
</evidence>
<evidence type="ECO:0000313" key="6">
    <source>
        <dbReference type="Proteomes" id="UP000192596"/>
    </source>
</evidence>
<name>A0A1V8SEM3_9PEZI</name>
<keyword evidence="3" id="KW-0732">Signal</keyword>
<dbReference type="PANTHER" id="PTHR11559">
    <property type="entry name" value="CARBOXYLESTERASE"/>
    <property type="match status" value="1"/>
</dbReference>
<feature type="domain" description="Carboxylesterase type B" evidence="4">
    <location>
        <begin position="31"/>
        <end position="358"/>
    </location>
</feature>
<dbReference type="InterPro" id="IPR050309">
    <property type="entry name" value="Type-B_Carboxylest/Lipase"/>
</dbReference>
<evidence type="ECO:0000259" key="4">
    <source>
        <dbReference type="Pfam" id="PF00135"/>
    </source>
</evidence>
<protein>
    <recommendedName>
        <fullName evidence="3">Carboxylic ester hydrolase</fullName>
        <ecNumber evidence="3">3.1.1.-</ecNumber>
    </recommendedName>
</protein>
<feature type="signal peptide" evidence="3">
    <location>
        <begin position="1"/>
        <end position="23"/>
    </location>
</feature>
<evidence type="ECO:0000256" key="1">
    <source>
        <dbReference type="ARBA" id="ARBA00005964"/>
    </source>
</evidence>
<sequence length="512" mass="55492">MDFGLADLRIWLCVLLLAACGQGSNLNTRFSVGTTNGVIVGHLAPHVDGVVEYLGVPYAQPPVGTLRFAAPLAPNQYRAYTAAEWTISKPVNFPNFTAQAQGIITAFAGGQGTQQSEDCLTLNIWSPSTRPYGKKQPVLVFFHGGRFSIGNAHSSFYNGSRFAEATGAVIVTLTYRLNVFGFPGAPGNTQNLGLRDQRRAVEWVHENIAGFGGDSSKITIFGQSSGGVAVDWWTFAYKDRPLVNGIISESGNAFSFPLNPMTTQTKNWYNVSATLGCGSTGDTVDCVRTKNWTDVLAASAKLPATPGGNPVRSTPAFYPTVDNETVFTGYKALFAQGTFAKIPQLLGNNNREQGYYVIPAYGRGINTTEAQGQQFLLESFTCANDYEARARTAQDVPVWQYRFFADWNNTRLYPTSGAYHGTELEMLFGNSVDVSGIPPEPAQVQLTRVMQKAWVAFANDPKEGLKKYGWPRFDPAAKTLIRLGYENSAVPSLVLPSTYNAGCGNVTLPGGQ</sequence>
<feature type="chain" id="PRO_5011821035" description="Carboxylic ester hydrolase" evidence="3">
    <location>
        <begin position="24"/>
        <end position="512"/>
    </location>
</feature>
<dbReference type="InterPro" id="IPR002018">
    <property type="entry name" value="CarbesteraseB"/>
</dbReference>
<organism evidence="5 6">
    <name type="scientific">Cryoendolithus antarcticus</name>
    <dbReference type="NCBI Taxonomy" id="1507870"/>
    <lineage>
        <taxon>Eukaryota</taxon>
        <taxon>Fungi</taxon>
        <taxon>Dikarya</taxon>
        <taxon>Ascomycota</taxon>
        <taxon>Pezizomycotina</taxon>
        <taxon>Dothideomycetes</taxon>
        <taxon>Dothideomycetidae</taxon>
        <taxon>Cladosporiales</taxon>
        <taxon>Cladosporiaceae</taxon>
        <taxon>Cryoendolithus</taxon>
    </lineage>
</organism>
<dbReference type="PROSITE" id="PS00122">
    <property type="entry name" value="CARBOXYLESTERASE_B_1"/>
    <property type="match status" value="1"/>
</dbReference>
<dbReference type="Proteomes" id="UP000192596">
    <property type="component" value="Unassembled WGS sequence"/>
</dbReference>
<comment type="similarity">
    <text evidence="1 3">Belongs to the type-B carboxylesterase/lipase family.</text>
</comment>
<dbReference type="SUPFAM" id="SSF53474">
    <property type="entry name" value="alpha/beta-Hydrolases"/>
    <property type="match status" value="1"/>
</dbReference>